<dbReference type="Proteomes" id="UP000006094">
    <property type="component" value="Chromosome"/>
</dbReference>
<evidence type="ECO:0000313" key="2">
    <source>
        <dbReference type="Proteomes" id="UP000006094"/>
    </source>
</evidence>
<dbReference type="EMBL" id="CP003326">
    <property type="protein sequence ID" value="AFS79534.1"/>
    <property type="molecule type" value="Genomic_DNA"/>
</dbReference>
<protein>
    <submittedName>
        <fullName evidence="1">Uncharacterized protein</fullName>
    </submittedName>
</protein>
<sequence>MSLCRNQSRKMGENMKLELTVSKEIVRKKFDISDKYNMCRERLNKHKLIVSNELIKTWEQDSKDNNYNAQFQNWYFSIINSKKKFKKVIVEHSSKIKNAKTYEEKVMIGTAMSSDDKILVGNVELDTRRKNKKVKFVSEGTFMKEKSQTVTMREVRKVIVGRKQHSIFDIYETPTRLEVPLDSESDILATYLSKFLMNSTRVIIKDRYINQKENERNLNQYILRYINKESCMITFVISGNGKNEEITKKFTNYNGYKSKVEFLDKKYTHHSYIETDEFIIDLGYRLRVFGDVDDGKTEQEVINITRK</sequence>
<dbReference type="OrthoDB" id="1705878at2"/>
<proteinExistence type="predicted"/>
<dbReference type="RefSeq" id="WP_014968668.1">
    <property type="nucleotide sequence ID" value="NC_018664.1"/>
</dbReference>
<dbReference type="AlphaFoldDB" id="K0B232"/>
<organism evidence="1 2">
    <name type="scientific">Gottschalkia acidurici (strain ATCC 7906 / DSM 604 / BCRC 14475 / CIP 104303 / KCTC 5404 / NCIMB 10678 / 9a)</name>
    <name type="common">Clostridium acidurici</name>
    <dbReference type="NCBI Taxonomy" id="1128398"/>
    <lineage>
        <taxon>Bacteria</taxon>
        <taxon>Bacillati</taxon>
        <taxon>Bacillota</taxon>
        <taxon>Tissierellia</taxon>
        <taxon>Tissierellales</taxon>
        <taxon>Gottschalkiaceae</taxon>
        <taxon>Gottschalkia</taxon>
    </lineage>
</organism>
<evidence type="ECO:0000313" key="1">
    <source>
        <dbReference type="EMBL" id="AFS79534.1"/>
    </source>
</evidence>
<gene>
    <name evidence="1" type="ordered locus">Curi_c25390</name>
</gene>
<reference evidence="1 2" key="1">
    <citation type="journal article" date="2012" name="PLoS ONE">
        <title>The purine-utilizing bacterium Clostridium acidurici 9a: a genome-guided metabolic reconsideration.</title>
        <authorList>
            <person name="Hartwich K."/>
            <person name="Poehlein A."/>
            <person name="Daniel R."/>
        </authorList>
    </citation>
    <scope>NUCLEOTIDE SEQUENCE [LARGE SCALE GENOMIC DNA]</scope>
    <source>
        <strain evidence="2">ATCC 7906 / DSM 604 / BCRC 14475 / CIP 104303 / KCTC 5404 / NCIMB 10678 / 9a</strain>
    </source>
</reference>
<accession>K0B232</accession>
<dbReference type="KEGG" id="cad:Curi_c25390"/>
<dbReference type="STRING" id="1128398.Curi_c25390"/>
<keyword evidence="2" id="KW-1185">Reference proteome</keyword>
<name>K0B232_GOTA9</name>
<dbReference type="HOGENOM" id="CLU_905202_0_0_9"/>